<organism evidence="1">
    <name type="scientific">marine sediment metagenome</name>
    <dbReference type="NCBI Taxonomy" id="412755"/>
    <lineage>
        <taxon>unclassified sequences</taxon>
        <taxon>metagenomes</taxon>
        <taxon>ecological metagenomes</taxon>
    </lineage>
</organism>
<comment type="caution">
    <text evidence="1">The sequence shown here is derived from an EMBL/GenBank/DDBJ whole genome shotgun (WGS) entry which is preliminary data.</text>
</comment>
<dbReference type="EMBL" id="BARV01031305">
    <property type="protein sequence ID" value="GAI36189.1"/>
    <property type="molecule type" value="Genomic_DNA"/>
</dbReference>
<name>X1PYZ5_9ZZZZ</name>
<feature type="non-terminal residue" evidence="1">
    <location>
        <position position="1"/>
    </location>
</feature>
<proteinExistence type="predicted"/>
<dbReference type="AlphaFoldDB" id="X1PYZ5"/>
<reference evidence="1" key="1">
    <citation type="journal article" date="2014" name="Front. Microbiol.">
        <title>High frequency of phylogenetically diverse reductive dehalogenase-homologous genes in deep subseafloor sedimentary metagenomes.</title>
        <authorList>
            <person name="Kawai M."/>
            <person name="Futagami T."/>
            <person name="Toyoda A."/>
            <person name="Takaki Y."/>
            <person name="Nishi S."/>
            <person name="Hori S."/>
            <person name="Arai W."/>
            <person name="Tsubouchi T."/>
            <person name="Morono Y."/>
            <person name="Uchiyama I."/>
            <person name="Ito T."/>
            <person name="Fujiyama A."/>
            <person name="Inagaki F."/>
            <person name="Takami H."/>
        </authorList>
    </citation>
    <scope>NUCLEOTIDE SEQUENCE</scope>
    <source>
        <strain evidence="1">Expedition CK06-06</strain>
    </source>
</reference>
<accession>X1PYZ5</accession>
<gene>
    <name evidence="1" type="ORF">S06H3_49568</name>
</gene>
<evidence type="ECO:0000313" key="1">
    <source>
        <dbReference type="EMBL" id="GAI36189.1"/>
    </source>
</evidence>
<protein>
    <submittedName>
        <fullName evidence="1">Uncharacterized protein</fullName>
    </submittedName>
</protein>
<sequence>IPDLEDVTSWFTNWWGNTLSNIIAWGALTGTQIGSLVDSAFTLRDDFWAGWQDWRDKVTEFFTDPEDWLYKAADRIIERFW</sequence>